<comment type="caution">
    <text evidence="3">The sequence shown here is derived from an EMBL/GenBank/DDBJ whole genome shotgun (WGS) entry which is preliminary data.</text>
</comment>
<dbReference type="InterPro" id="IPR006442">
    <property type="entry name" value="Antitoxin_Phd/YefM"/>
</dbReference>
<evidence type="ECO:0000256" key="1">
    <source>
        <dbReference type="ARBA" id="ARBA00009981"/>
    </source>
</evidence>
<protein>
    <recommendedName>
        <fullName evidence="2">Antitoxin</fullName>
    </recommendedName>
</protein>
<dbReference type="Pfam" id="PF02604">
    <property type="entry name" value="PhdYeFM_antitox"/>
    <property type="match status" value="1"/>
</dbReference>
<proteinExistence type="inferred from homology"/>
<comment type="function">
    <text evidence="2">Antitoxin component of a type II toxin-antitoxin (TA) system.</text>
</comment>
<dbReference type="InterPro" id="IPR051405">
    <property type="entry name" value="phD/YefM_antitoxin"/>
</dbReference>
<dbReference type="AlphaFoldDB" id="A0A3N4M6Z3"/>
<comment type="similarity">
    <text evidence="1 2">Belongs to the phD/YefM antitoxin family.</text>
</comment>
<reference evidence="4" key="1">
    <citation type="submission" date="2018-11" db="EMBL/GenBank/DDBJ databases">
        <title>Chitinophaga lutea sp.nov., isolate from arsenic contaminated soil.</title>
        <authorList>
            <person name="Zong Y."/>
        </authorList>
    </citation>
    <scope>NUCLEOTIDE SEQUENCE [LARGE SCALE GENOMIC DNA]</scope>
    <source>
        <strain evidence="4">YLT18</strain>
    </source>
</reference>
<sequence>MEVINYSEFRQSLKAHLDNVTDNHDTLIVPRGEDKGVVIISLVEWNSIQETLHLMRSDKNRARLTEALNRADEGISEDHQLID</sequence>
<keyword evidence="4" id="KW-1185">Reference proteome</keyword>
<dbReference type="Gene3D" id="6.10.250.330">
    <property type="match status" value="1"/>
</dbReference>
<evidence type="ECO:0000313" key="3">
    <source>
        <dbReference type="EMBL" id="RPD39204.1"/>
    </source>
</evidence>
<dbReference type="Proteomes" id="UP000279089">
    <property type="component" value="Unassembled WGS sequence"/>
</dbReference>
<evidence type="ECO:0000256" key="2">
    <source>
        <dbReference type="RuleBase" id="RU362080"/>
    </source>
</evidence>
<accession>A0A3N4M6Z3</accession>
<gene>
    <name evidence="3" type="ORF">EG028_21570</name>
</gene>
<dbReference type="EMBL" id="RMBX01000012">
    <property type="protein sequence ID" value="RPD39204.1"/>
    <property type="molecule type" value="Genomic_DNA"/>
</dbReference>
<dbReference type="PANTHER" id="PTHR33713:SF6">
    <property type="entry name" value="ANTITOXIN YEFM"/>
    <property type="match status" value="1"/>
</dbReference>
<organism evidence="3 4">
    <name type="scientific">Chitinophaga barathri</name>
    <dbReference type="NCBI Taxonomy" id="1647451"/>
    <lineage>
        <taxon>Bacteria</taxon>
        <taxon>Pseudomonadati</taxon>
        <taxon>Bacteroidota</taxon>
        <taxon>Chitinophagia</taxon>
        <taxon>Chitinophagales</taxon>
        <taxon>Chitinophagaceae</taxon>
        <taxon>Chitinophaga</taxon>
    </lineage>
</organism>
<dbReference type="SUPFAM" id="SSF143120">
    <property type="entry name" value="YefM-like"/>
    <property type="match status" value="1"/>
</dbReference>
<name>A0A3N4M6Z3_9BACT</name>
<dbReference type="InterPro" id="IPR036165">
    <property type="entry name" value="YefM-like_sf"/>
</dbReference>
<dbReference type="OrthoDB" id="1524837at2"/>
<dbReference type="Gene3D" id="3.40.1620.10">
    <property type="entry name" value="YefM-like domain"/>
    <property type="match status" value="1"/>
</dbReference>
<evidence type="ECO:0000313" key="4">
    <source>
        <dbReference type="Proteomes" id="UP000279089"/>
    </source>
</evidence>
<dbReference type="PANTHER" id="PTHR33713">
    <property type="entry name" value="ANTITOXIN YAFN-RELATED"/>
    <property type="match status" value="1"/>
</dbReference>
<dbReference type="RefSeq" id="WP_120518353.1">
    <property type="nucleotide sequence ID" value="NZ_QXZY01000012.1"/>
</dbReference>